<dbReference type="EnsemblMetazoa" id="G8315.1">
    <property type="protein sequence ID" value="G8315.1:cds"/>
    <property type="gene ID" value="G8315"/>
</dbReference>
<dbReference type="AlphaFoldDB" id="A0A8W8NXG0"/>
<organism evidence="4 5">
    <name type="scientific">Magallana gigas</name>
    <name type="common">Pacific oyster</name>
    <name type="synonym">Crassostrea gigas</name>
    <dbReference type="NCBI Taxonomy" id="29159"/>
    <lineage>
        <taxon>Eukaryota</taxon>
        <taxon>Metazoa</taxon>
        <taxon>Spiralia</taxon>
        <taxon>Lophotrochozoa</taxon>
        <taxon>Mollusca</taxon>
        <taxon>Bivalvia</taxon>
        <taxon>Autobranchia</taxon>
        <taxon>Pteriomorphia</taxon>
        <taxon>Ostreida</taxon>
        <taxon>Ostreoidea</taxon>
        <taxon>Ostreidae</taxon>
        <taxon>Magallana</taxon>
    </lineage>
</organism>
<feature type="compositionally biased region" description="Polar residues" evidence="1">
    <location>
        <begin position="102"/>
        <end position="114"/>
    </location>
</feature>
<feature type="compositionally biased region" description="Basic residues" evidence="1">
    <location>
        <begin position="115"/>
        <end position="125"/>
    </location>
</feature>
<evidence type="ECO:0000313" key="4">
    <source>
        <dbReference type="EnsemblMetazoa" id="G8315.1:cds"/>
    </source>
</evidence>
<dbReference type="Proteomes" id="UP000005408">
    <property type="component" value="Unassembled WGS sequence"/>
</dbReference>
<sequence length="259" mass="28966">MSLLVLLGFVCVLGCSVQAICEEKYGVVVCDRFTKQTRIANMEKITRLIVSGVEDFGLTQKDLPHLKNLAIKHSPKMNCTLFKGWDIDITITVNNRLCNTKSTTRTLKTSPQRPTRTHKPSPRRRKFSVLTIKPTTSTSTITTPQIYNDSTTLNISTTSVYPTDFQALPQYVVEPFLIVLYVVIGVFLGVFATGFGVQLCLQNGQIRGKCCCPRRREPLERVTIRNTSFLSNFSEESVYTVRPALLSVPDSTSTHSHAD</sequence>
<evidence type="ECO:0000256" key="1">
    <source>
        <dbReference type="SAM" id="MobiDB-lite"/>
    </source>
</evidence>
<feature type="transmembrane region" description="Helical" evidence="2">
    <location>
        <begin position="176"/>
        <end position="197"/>
    </location>
</feature>
<keyword evidence="5" id="KW-1185">Reference proteome</keyword>
<feature type="region of interest" description="Disordered" evidence="1">
    <location>
        <begin position="102"/>
        <end position="125"/>
    </location>
</feature>
<feature type="chain" id="PRO_5036471869" evidence="3">
    <location>
        <begin position="20"/>
        <end position="259"/>
    </location>
</feature>
<accession>A0A8W8NXG0</accession>
<evidence type="ECO:0000256" key="2">
    <source>
        <dbReference type="SAM" id="Phobius"/>
    </source>
</evidence>
<reference evidence="4" key="1">
    <citation type="submission" date="2022-08" db="UniProtKB">
        <authorList>
            <consortium name="EnsemblMetazoa"/>
        </authorList>
    </citation>
    <scope>IDENTIFICATION</scope>
    <source>
        <strain evidence="4">05x7-T-G4-1.051#20</strain>
    </source>
</reference>
<keyword evidence="2" id="KW-1133">Transmembrane helix</keyword>
<name>A0A8W8NXG0_MAGGI</name>
<keyword evidence="3" id="KW-0732">Signal</keyword>
<keyword evidence="2" id="KW-0812">Transmembrane</keyword>
<feature type="signal peptide" evidence="3">
    <location>
        <begin position="1"/>
        <end position="19"/>
    </location>
</feature>
<keyword evidence="2" id="KW-0472">Membrane</keyword>
<evidence type="ECO:0000313" key="5">
    <source>
        <dbReference type="Proteomes" id="UP000005408"/>
    </source>
</evidence>
<proteinExistence type="predicted"/>
<evidence type="ECO:0000256" key="3">
    <source>
        <dbReference type="SAM" id="SignalP"/>
    </source>
</evidence>
<protein>
    <submittedName>
        <fullName evidence="4">Uncharacterized protein</fullName>
    </submittedName>
</protein>